<feature type="transmembrane region" description="Helical" evidence="1">
    <location>
        <begin position="63"/>
        <end position="81"/>
    </location>
</feature>
<gene>
    <name evidence="2" type="ORF">EVAR_17192_1</name>
</gene>
<keyword evidence="1" id="KW-0472">Membrane</keyword>
<name>A0A4C1U963_EUMVA</name>
<organism evidence="2 3">
    <name type="scientific">Eumeta variegata</name>
    <name type="common">Bagworm moth</name>
    <name type="synonym">Eumeta japonica</name>
    <dbReference type="NCBI Taxonomy" id="151549"/>
    <lineage>
        <taxon>Eukaryota</taxon>
        <taxon>Metazoa</taxon>
        <taxon>Ecdysozoa</taxon>
        <taxon>Arthropoda</taxon>
        <taxon>Hexapoda</taxon>
        <taxon>Insecta</taxon>
        <taxon>Pterygota</taxon>
        <taxon>Neoptera</taxon>
        <taxon>Endopterygota</taxon>
        <taxon>Lepidoptera</taxon>
        <taxon>Glossata</taxon>
        <taxon>Ditrysia</taxon>
        <taxon>Tineoidea</taxon>
        <taxon>Psychidae</taxon>
        <taxon>Oiketicinae</taxon>
        <taxon>Eumeta</taxon>
    </lineage>
</organism>
<keyword evidence="1" id="KW-0812">Transmembrane</keyword>
<evidence type="ECO:0000313" key="2">
    <source>
        <dbReference type="EMBL" id="GBP22838.1"/>
    </source>
</evidence>
<evidence type="ECO:0000313" key="3">
    <source>
        <dbReference type="Proteomes" id="UP000299102"/>
    </source>
</evidence>
<reference evidence="2 3" key="1">
    <citation type="journal article" date="2019" name="Commun. Biol.">
        <title>The bagworm genome reveals a unique fibroin gene that provides high tensile strength.</title>
        <authorList>
            <person name="Kono N."/>
            <person name="Nakamura H."/>
            <person name="Ohtoshi R."/>
            <person name="Tomita M."/>
            <person name="Numata K."/>
            <person name="Arakawa K."/>
        </authorList>
    </citation>
    <scope>NUCLEOTIDE SEQUENCE [LARGE SCALE GENOMIC DNA]</scope>
</reference>
<dbReference type="OrthoDB" id="7280611at2759"/>
<proteinExistence type="predicted"/>
<accession>A0A4C1U963</accession>
<keyword evidence="1" id="KW-1133">Transmembrane helix</keyword>
<dbReference type="Proteomes" id="UP000299102">
    <property type="component" value="Unassembled WGS sequence"/>
</dbReference>
<keyword evidence="3" id="KW-1185">Reference proteome</keyword>
<dbReference type="AlphaFoldDB" id="A0A4C1U963"/>
<comment type="caution">
    <text evidence="2">The sequence shown here is derived from an EMBL/GenBank/DDBJ whole genome shotgun (WGS) entry which is preliminary data.</text>
</comment>
<sequence>MLGVACNQINDKQEELKATLAIHLCCSSLDENGRRLARTFMAIVDLKSLSFKLLSIAHVGVRLPIQCLSLTLTYVIILLQFGKLAENRLMTDKH</sequence>
<evidence type="ECO:0000256" key="1">
    <source>
        <dbReference type="SAM" id="Phobius"/>
    </source>
</evidence>
<dbReference type="EMBL" id="BGZK01000144">
    <property type="protein sequence ID" value="GBP22838.1"/>
    <property type="molecule type" value="Genomic_DNA"/>
</dbReference>
<protein>
    <submittedName>
        <fullName evidence="2">Uncharacterized protein</fullName>
    </submittedName>
</protein>